<dbReference type="PRINTS" id="PR00367">
    <property type="entry name" value="ETHRSPELEMNT"/>
</dbReference>
<dbReference type="Gene3D" id="3.30.730.10">
    <property type="entry name" value="AP2/ERF domain"/>
    <property type="match status" value="1"/>
</dbReference>
<dbReference type="Gramene" id="mRNA:HanXRQr2_Chr16g0774381">
    <property type="protein sequence ID" value="CDS:HanXRQr2_Chr16g0774381.1"/>
    <property type="gene ID" value="HanXRQr2_Chr16g0774381"/>
</dbReference>
<dbReference type="Pfam" id="PF00847">
    <property type="entry name" value="AP2"/>
    <property type="match status" value="1"/>
</dbReference>
<dbReference type="Proteomes" id="UP000215914">
    <property type="component" value="Unassembled WGS sequence"/>
</dbReference>
<comment type="caution">
    <text evidence="8">The sequence shown here is derived from an EMBL/GenBank/DDBJ whole genome shotgun (WGS) entry which is preliminary data.</text>
</comment>
<keyword evidence="5" id="KW-0539">Nucleus</keyword>
<reference evidence="8" key="2">
    <citation type="submission" date="2020-06" db="EMBL/GenBank/DDBJ databases">
        <title>Helianthus annuus Genome sequencing and assembly Release 2.</title>
        <authorList>
            <person name="Gouzy J."/>
            <person name="Langlade N."/>
            <person name="Munos S."/>
        </authorList>
    </citation>
    <scope>NUCLEOTIDE SEQUENCE</scope>
    <source>
        <tissue evidence="8">Leaves</tissue>
    </source>
</reference>
<evidence type="ECO:0000256" key="5">
    <source>
        <dbReference type="ARBA" id="ARBA00023242"/>
    </source>
</evidence>
<organism evidence="8 9">
    <name type="scientific">Helianthus annuus</name>
    <name type="common">Common sunflower</name>
    <dbReference type="NCBI Taxonomy" id="4232"/>
    <lineage>
        <taxon>Eukaryota</taxon>
        <taxon>Viridiplantae</taxon>
        <taxon>Streptophyta</taxon>
        <taxon>Embryophyta</taxon>
        <taxon>Tracheophyta</taxon>
        <taxon>Spermatophyta</taxon>
        <taxon>Magnoliopsida</taxon>
        <taxon>eudicotyledons</taxon>
        <taxon>Gunneridae</taxon>
        <taxon>Pentapetalae</taxon>
        <taxon>asterids</taxon>
        <taxon>campanulids</taxon>
        <taxon>Asterales</taxon>
        <taxon>Asteraceae</taxon>
        <taxon>Asteroideae</taxon>
        <taxon>Heliantheae alliance</taxon>
        <taxon>Heliantheae</taxon>
        <taxon>Helianthus</taxon>
    </lineage>
</organism>
<dbReference type="OrthoDB" id="1917565at2759"/>
<dbReference type="EMBL" id="MNCJ02000331">
    <property type="protein sequence ID" value="KAF5762236.1"/>
    <property type="molecule type" value="Genomic_DNA"/>
</dbReference>
<dbReference type="SUPFAM" id="SSF54171">
    <property type="entry name" value="DNA-binding domain"/>
    <property type="match status" value="1"/>
</dbReference>
<dbReference type="InterPro" id="IPR016177">
    <property type="entry name" value="DNA-bd_dom_sf"/>
</dbReference>
<evidence type="ECO:0000313" key="8">
    <source>
        <dbReference type="EMBL" id="KAF5762236.1"/>
    </source>
</evidence>
<feature type="region of interest" description="Disordered" evidence="6">
    <location>
        <begin position="170"/>
        <end position="191"/>
    </location>
</feature>
<keyword evidence="9" id="KW-1185">Reference proteome</keyword>
<evidence type="ECO:0000256" key="3">
    <source>
        <dbReference type="ARBA" id="ARBA00023125"/>
    </source>
</evidence>
<reference evidence="8" key="1">
    <citation type="journal article" date="2017" name="Nature">
        <title>The sunflower genome provides insights into oil metabolism, flowering and Asterid evolution.</title>
        <authorList>
            <person name="Badouin H."/>
            <person name="Gouzy J."/>
            <person name="Grassa C.J."/>
            <person name="Murat F."/>
            <person name="Staton S.E."/>
            <person name="Cottret L."/>
            <person name="Lelandais-Briere C."/>
            <person name="Owens G.L."/>
            <person name="Carrere S."/>
            <person name="Mayjonade B."/>
            <person name="Legrand L."/>
            <person name="Gill N."/>
            <person name="Kane N.C."/>
            <person name="Bowers J.E."/>
            <person name="Hubner S."/>
            <person name="Bellec A."/>
            <person name="Berard A."/>
            <person name="Berges H."/>
            <person name="Blanchet N."/>
            <person name="Boniface M.C."/>
            <person name="Brunel D."/>
            <person name="Catrice O."/>
            <person name="Chaidir N."/>
            <person name="Claudel C."/>
            <person name="Donnadieu C."/>
            <person name="Faraut T."/>
            <person name="Fievet G."/>
            <person name="Helmstetter N."/>
            <person name="King M."/>
            <person name="Knapp S.J."/>
            <person name="Lai Z."/>
            <person name="Le Paslier M.C."/>
            <person name="Lippi Y."/>
            <person name="Lorenzon L."/>
            <person name="Mandel J.R."/>
            <person name="Marage G."/>
            <person name="Marchand G."/>
            <person name="Marquand E."/>
            <person name="Bret-Mestries E."/>
            <person name="Morien E."/>
            <person name="Nambeesan S."/>
            <person name="Nguyen T."/>
            <person name="Pegot-Espagnet P."/>
            <person name="Pouilly N."/>
            <person name="Raftis F."/>
            <person name="Sallet E."/>
            <person name="Schiex T."/>
            <person name="Thomas J."/>
            <person name="Vandecasteele C."/>
            <person name="Vares D."/>
            <person name="Vear F."/>
            <person name="Vautrin S."/>
            <person name="Crespi M."/>
            <person name="Mangin B."/>
            <person name="Burke J.M."/>
            <person name="Salse J."/>
            <person name="Munos S."/>
            <person name="Vincourt P."/>
            <person name="Rieseberg L.H."/>
            <person name="Langlade N.B."/>
        </authorList>
    </citation>
    <scope>NUCLEOTIDE SEQUENCE</scope>
    <source>
        <tissue evidence="8">Leaves</tissue>
    </source>
</reference>
<feature type="region of interest" description="Disordered" evidence="6">
    <location>
        <begin position="1"/>
        <end position="30"/>
    </location>
</feature>
<keyword evidence="2" id="KW-0805">Transcription regulation</keyword>
<evidence type="ECO:0000313" key="9">
    <source>
        <dbReference type="Proteomes" id="UP000215914"/>
    </source>
</evidence>
<name>A0A9K3H0T4_HELAN</name>
<proteinExistence type="predicted"/>
<dbReference type="InterPro" id="IPR001471">
    <property type="entry name" value="AP2/ERF_dom"/>
</dbReference>
<feature type="domain" description="AP2/ERF" evidence="7">
    <location>
        <begin position="111"/>
        <end position="168"/>
    </location>
</feature>
<evidence type="ECO:0000259" key="7">
    <source>
        <dbReference type="PROSITE" id="PS51032"/>
    </source>
</evidence>
<evidence type="ECO:0000256" key="1">
    <source>
        <dbReference type="ARBA" id="ARBA00004123"/>
    </source>
</evidence>
<dbReference type="AlphaFoldDB" id="A0A9K3H0T4"/>
<dbReference type="InterPro" id="IPR050913">
    <property type="entry name" value="AP2/ERF_ERF"/>
</dbReference>
<sequence length="331" mass="36878">MSVFSKQSPENQETGCNKRPRKRGKVVTTDPDNLMRTVRIFCHDPDMTDSDDDDEPKSKTLVKEIKIPMIKIPATGSFQVGLKNADKILAKTKTGLTKNVSQPPGVTTGLKYRGVRQRKWGKWAAEIRDPFMGRRIWLGTFETAEDASQAYENKKLEFEEMAQSLKLPVNKNKNRGPAREKPAVSEESADVLAHGSPSSVLEMELSSGSGSGAKIFINEDKKMEPFNEVLSLDHLDVHLDLLPEMGLVEPVDEALTLAEIGNDLDLGLELGAPFLDDFVAPLHGEFGDIDDLELYGLDEESTELPDWDFGELNNEELAWINTLRFDESLMG</sequence>
<comment type="subcellular location">
    <subcellularLocation>
        <location evidence="1">Nucleus</location>
    </subcellularLocation>
</comment>
<keyword evidence="4" id="KW-0804">Transcription</keyword>
<evidence type="ECO:0000256" key="4">
    <source>
        <dbReference type="ARBA" id="ARBA00023163"/>
    </source>
</evidence>
<evidence type="ECO:0000256" key="6">
    <source>
        <dbReference type="SAM" id="MobiDB-lite"/>
    </source>
</evidence>
<dbReference type="GO" id="GO:0003700">
    <property type="term" value="F:DNA-binding transcription factor activity"/>
    <property type="evidence" value="ECO:0007669"/>
    <property type="project" value="InterPro"/>
</dbReference>
<keyword evidence="3" id="KW-0238">DNA-binding</keyword>
<gene>
    <name evidence="8" type="ORF">HanXRQr2_Chr16g0774381</name>
</gene>
<protein>
    <submittedName>
        <fullName evidence="8">Transcription factor AP2-EREBP family</fullName>
    </submittedName>
</protein>
<evidence type="ECO:0000256" key="2">
    <source>
        <dbReference type="ARBA" id="ARBA00023015"/>
    </source>
</evidence>
<dbReference type="GO" id="GO:0005634">
    <property type="term" value="C:nucleus"/>
    <property type="evidence" value="ECO:0007669"/>
    <property type="project" value="UniProtKB-SubCell"/>
</dbReference>
<accession>A0A9K3H0T4</accession>
<dbReference type="CDD" id="cd00018">
    <property type="entry name" value="AP2"/>
    <property type="match status" value="1"/>
</dbReference>
<dbReference type="PROSITE" id="PS51032">
    <property type="entry name" value="AP2_ERF"/>
    <property type="match status" value="1"/>
</dbReference>
<dbReference type="PANTHER" id="PTHR31194">
    <property type="entry name" value="SHN SHINE , DNA BINDING / TRANSCRIPTION FACTOR"/>
    <property type="match status" value="1"/>
</dbReference>
<dbReference type="PANTHER" id="PTHR31194:SF140">
    <property type="entry name" value="ETHYLENE-RESPONSIVE TRANSCRIPTION FACTOR CRF2"/>
    <property type="match status" value="1"/>
</dbReference>
<dbReference type="SMART" id="SM00380">
    <property type="entry name" value="AP2"/>
    <property type="match status" value="1"/>
</dbReference>
<dbReference type="GO" id="GO:0003677">
    <property type="term" value="F:DNA binding"/>
    <property type="evidence" value="ECO:0007669"/>
    <property type="project" value="UniProtKB-KW"/>
</dbReference>
<dbReference type="InterPro" id="IPR036955">
    <property type="entry name" value="AP2/ERF_dom_sf"/>
</dbReference>
<feature type="compositionally biased region" description="Polar residues" evidence="6">
    <location>
        <begin position="1"/>
        <end position="15"/>
    </location>
</feature>